<dbReference type="RefSeq" id="WP_055158702.1">
    <property type="nucleotide sequence ID" value="NZ_CYZO01000003.1"/>
</dbReference>
<dbReference type="Pfam" id="PF02838">
    <property type="entry name" value="Glyco_hydro_20b"/>
    <property type="match status" value="1"/>
</dbReference>
<dbReference type="PROSITE" id="PS50022">
    <property type="entry name" value="FA58C_3"/>
    <property type="match status" value="1"/>
</dbReference>
<dbReference type="InterPro" id="IPR000421">
    <property type="entry name" value="FA58C"/>
</dbReference>
<dbReference type="Pfam" id="PF09479">
    <property type="entry name" value="Flg_new"/>
    <property type="match status" value="3"/>
</dbReference>
<dbReference type="EMBL" id="CYZO01000003">
    <property type="protein sequence ID" value="CUN59122.1"/>
    <property type="molecule type" value="Genomic_DNA"/>
</dbReference>
<evidence type="ECO:0000256" key="1">
    <source>
        <dbReference type="ARBA" id="ARBA00004196"/>
    </source>
</evidence>
<keyword evidence="3 4" id="KW-0326">Glycosidase</keyword>
<dbReference type="SUPFAM" id="SSF51445">
    <property type="entry name" value="(Trans)glycosidases"/>
    <property type="match status" value="1"/>
</dbReference>
<dbReference type="GO" id="GO:0030313">
    <property type="term" value="C:cell envelope"/>
    <property type="evidence" value="ECO:0007669"/>
    <property type="project" value="UniProtKB-SubCell"/>
</dbReference>
<dbReference type="Gene3D" id="1.20.58.460">
    <property type="entry name" value="Hyaluronidase post-catalytic domain-like"/>
    <property type="match status" value="1"/>
</dbReference>
<dbReference type="Gene3D" id="3.30.379.10">
    <property type="entry name" value="Chitobiase/beta-hexosaminidase domain 2-like"/>
    <property type="match status" value="1"/>
</dbReference>
<proteinExistence type="inferred from homology"/>
<keyword evidence="2 4" id="KW-0378">Hydrolase</keyword>
<feature type="signal peptide" evidence="6">
    <location>
        <begin position="1"/>
        <end position="25"/>
    </location>
</feature>
<gene>
    <name evidence="9" type="primary">nagH_2</name>
    <name evidence="9" type="ORF">ERS852456_00302</name>
</gene>
<feature type="domain" description="F5/8 type C" evidence="7">
    <location>
        <begin position="650"/>
        <end position="754"/>
    </location>
</feature>
<dbReference type="InterPro" id="IPR017853">
    <property type="entry name" value="GH"/>
</dbReference>
<dbReference type="PROSITE" id="PS52009">
    <property type="entry name" value="GH84"/>
    <property type="match status" value="1"/>
</dbReference>
<protein>
    <submittedName>
        <fullName evidence="9">Hyaluronoglucosaminidase</fullName>
        <ecNumber evidence="9">3.2.1.35</ecNumber>
    </submittedName>
</protein>
<feature type="chain" id="PRO_5039713088" evidence="6">
    <location>
        <begin position="26"/>
        <end position="1605"/>
    </location>
</feature>
<dbReference type="GO" id="GO:1901135">
    <property type="term" value="P:carbohydrate derivative metabolic process"/>
    <property type="evidence" value="ECO:0007669"/>
    <property type="project" value="UniProtKB-ARBA"/>
</dbReference>
<dbReference type="Gene3D" id="2.60.40.4270">
    <property type="entry name" value="Listeria-Bacteroides repeat domain"/>
    <property type="match status" value="3"/>
</dbReference>
<evidence type="ECO:0000256" key="6">
    <source>
        <dbReference type="SAM" id="SignalP"/>
    </source>
</evidence>
<keyword evidence="6" id="KW-0732">Signal</keyword>
<dbReference type="PANTHER" id="PTHR13170">
    <property type="entry name" value="O-GLCNACASE"/>
    <property type="match status" value="1"/>
</dbReference>
<dbReference type="InterPro" id="IPR042229">
    <property type="entry name" value="Listeria/Bacterioides_rpt_sf"/>
</dbReference>
<evidence type="ECO:0000313" key="10">
    <source>
        <dbReference type="Proteomes" id="UP000095787"/>
    </source>
</evidence>
<dbReference type="Gene3D" id="2.60.120.260">
    <property type="entry name" value="Galactose-binding domain-like"/>
    <property type="match status" value="3"/>
</dbReference>
<feature type="transmembrane region" description="Helical" evidence="5">
    <location>
        <begin position="1580"/>
        <end position="1598"/>
    </location>
</feature>
<organism evidence="9 10">
    <name type="scientific">[Ruminococcus] torques</name>
    <dbReference type="NCBI Taxonomy" id="33039"/>
    <lineage>
        <taxon>Bacteria</taxon>
        <taxon>Bacillati</taxon>
        <taxon>Bacillota</taxon>
        <taxon>Clostridia</taxon>
        <taxon>Lachnospirales</taxon>
        <taxon>Lachnospiraceae</taxon>
        <taxon>Mediterraneibacter</taxon>
    </lineage>
</organism>
<dbReference type="Gene3D" id="3.20.20.80">
    <property type="entry name" value="Glycosidases"/>
    <property type="match status" value="1"/>
</dbReference>
<feature type="active site" description="Proton donor" evidence="4">
    <location>
        <position position="312"/>
    </location>
</feature>
<dbReference type="Pfam" id="PF07555">
    <property type="entry name" value="NAGidase"/>
    <property type="match status" value="1"/>
</dbReference>
<dbReference type="SUPFAM" id="SSF55545">
    <property type="entry name" value="beta-N-acetylhexosaminidase-like domain"/>
    <property type="match status" value="1"/>
</dbReference>
<evidence type="ECO:0000256" key="5">
    <source>
        <dbReference type="SAM" id="Phobius"/>
    </source>
</evidence>
<keyword evidence="5" id="KW-0812">Transmembrane</keyword>
<evidence type="ECO:0000313" key="9">
    <source>
        <dbReference type="EMBL" id="CUN59122.1"/>
    </source>
</evidence>
<dbReference type="GO" id="GO:0005975">
    <property type="term" value="P:carbohydrate metabolic process"/>
    <property type="evidence" value="ECO:0007669"/>
    <property type="project" value="UniProtKB-ARBA"/>
</dbReference>
<name>A0A173Y4P9_9FIRM</name>
<evidence type="ECO:0000259" key="7">
    <source>
        <dbReference type="PROSITE" id="PS50022"/>
    </source>
</evidence>
<dbReference type="SUPFAM" id="SSF140657">
    <property type="entry name" value="Hyaluronidase post-catalytic domain-like"/>
    <property type="match status" value="1"/>
</dbReference>
<evidence type="ECO:0000256" key="2">
    <source>
        <dbReference type="ARBA" id="ARBA00022801"/>
    </source>
</evidence>
<evidence type="ECO:0000259" key="8">
    <source>
        <dbReference type="PROSITE" id="PS52009"/>
    </source>
</evidence>
<keyword evidence="5" id="KW-1133">Transmembrane helix</keyword>
<evidence type="ECO:0000256" key="3">
    <source>
        <dbReference type="ARBA" id="ARBA00023295"/>
    </source>
</evidence>
<evidence type="ECO:0000256" key="4">
    <source>
        <dbReference type="PROSITE-ProRule" id="PRU01353"/>
    </source>
</evidence>
<comment type="subcellular location">
    <subcellularLocation>
        <location evidence="1">Cell envelope</location>
    </subcellularLocation>
</comment>
<dbReference type="SUPFAM" id="SSF49785">
    <property type="entry name" value="Galactose-binding domain-like"/>
    <property type="match status" value="3"/>
</dbReference>
<dbReference type="InterPro" id="IPR013378">
    <property type="entry name" value="InlB-like_B-rpt"/>
</dbReference>
<dbReference type="InterPro" id="IPR015882">
    <property type="entry name" value="HEX_bac_N"/>
</dbReference>
<feature type="domain" description="GH84" evidence="8">
    <location>
        <begin position="195"/>
        <end position="472"/>
    </location>
</feature>
<dbReference type="Proteomes" id="UP000095787">
    <property type="component" value="Unassembled WGS sequence"/>
</dbReference>
<keyword evidence="5" id="KW-0472">Membrane</keyword>
<dbReference type="Pfam" id="PF00754">
    <property type="entry name" value="F5_F8_type_C"/>
    <property type="match status" value="3"/>
</dbReference>
<dbReference type="InterPro" id="IPR011496">
    <property type="entry name" value="O-GlcNAcase_cat"/>
</dbReference>
<sequence length="1605" mass="179794">MRKRMKTVRGLWAGLLAAAVVLTSAAPSALTVQAEEADAAQTAEVSGVEYQIYPTPHEMTYQDGGFDIGEVNIVYENGVDDVTKNRMTEVLSIKGKSESAAVTNAKVDGKTNILAGIYGSDGYVDKYVKEHYTVDKSLFDHHGSYFLASNKGEIVILGLDTDAVFYGITSLKHIFNQMDGTTIRNFEMRDYADVNIRGFIEGYYGLPWSNEDRMSLMRFGGDYKMTSYIFAPKDDEYHKGKWRDLYPEEELAKIKEMVKVGNDSKCRFVWTAHPFMGGFNQAQADQEIQALLRKFDQLYDAGVRQFGVLGDDVGSLPRTIVINMMTKVSEWAKKKGDVYDTVFCPAGYNHSWQSGGTGGNYAELNEYDKGFPEDIKIFWTGEAVCKPIEQVTLDHFRTHRTTDGQKRRAPLFWLNWPVNDINHGRLMMGKGVQLKTDVNPEDLAGAVTNPMQESEVSKPAIFAVADYSWNIAGFNMDKSWADSFAYIDENASEELHTLAKHMSNPEPNGHGLVLPESEEIQGLINTYKTQLAAGNVEEATTTQLVAEMTTIIEACDGFHAKSKNEAMKAEILPFTNSLKDLCTAIRSFAQAQDAMQKNDMQSAFDLYMAGSGSYATSQTYTKEMYNASPAVVTPGSTHLIPLAKTLEAALSDPMNDYVAGDVERPLKITAEASFQTWQSGKPADIIDGNSGTYAWYNGAEGVGQYYQVNFSKPTTIYGVHIENGAGKEKPDDTFGYAKLKYQAEGSDEWKELENGKEYGPYAAKVDVAGLEIENVTAVRYECSRVGGSGKWPSMREFKVDLQPGAADTFTKEVIRTTEGWTVYNNGNENNAIDGDEGTSVHYNVRQGDPTNGDSMIAGDYFGVKLSEKITLGKIKIVQGNNDTHADYMQNCDLEWSVDGQKWTKVATFENKRTIEIDVSDKDIQAQYVRIKNNATQKNWFAIREFDVDSKVWFNSKVYTNVDAYKEYRANLLDESAEIEAKNDITLKKDQYIGLKLDRIHEIKDIQKNLENADKLTLETSLNAYEWTTYDAKKPGDARYIRLINKTNDDVKFNLKQFVVNTVEFKEKSLHSKSGNYTITDPEKAFDGNRATEAVYQTSQNEGVWFVYDLGQTIHFDKFKAVCEDSEHDYIRHGKFSVSTDGETWEEIMTLGSQDGPNNGEANDTDEIGAVLPNHETSYNTKEATNINKDARYLKFEVTRTKVGSDKWVRFSELEINDGAYVPSENDPTYESSCLDTQNGKFSYMSDMNLATSFVPAEKSGNLVYHVSEKNDRNKIKIVQRADSISNATVSVRTLAEADTWKPVGTLGKTVNEFVLPNETVLLDVKIEWSDAKVGIIEMFLSKTDAPTPEEKVWTVTLDGKEVKVKDGEKLTKPADPTKEGYKFLGWFVGDKEFNFDTPITEELNGIKIEARFEKIDTPTPEEKFWTVTLDGNEVKVKDGEKLTKPADPTKEGYKFLGWFVGDKEFNFDTPITEELNGIKIEARFEKIDTPTPGEKEWTVTLNGKEVKVKDGEKLTKPADPTKEGYKFLGWFVGDKKFDFDTPITKELNGIKIEARFEKIKDEPQQPNKGGAVQTGDTTNIALWIACLGIAGAAVAVTLRSRRKRS</sequence>
<comment type="similarity">
    <text evidence="4">Belongs to the glycosyl hydrolase 84 family.</text>
</comment>
<reference evidence="9 10" key="1">
    <citation type="submission" date="2015-09" db="EMBL/GenBank/DDBJ databases">
        <authorList>
            <consortium name="Pathogen Informatics"/>
        </authorList>
    </citation>
    <scope>NUCLEOTIDE SEQUENCE [LARGE SCALE GENOMIC DNA]</scope>
    <source>
        <strain evidence="9 10">2789STDY5834841</strain>
    </source>
</reference>
<dbReference type="PANTHER" id="PTHR13170:SF16">
    <property type="entry name" value="PROTEIN O-GLCNACASE"/>
    <property type="match status" value="1"/>
</dbReference>
<dbReference type="InterPro" id="IPR029018">
    <property type="entry name" value="Hex-like_dom2"/>
</dbReference>
<dbReference type="EC" id="3.2.1.35" evidence="9"/>
<accession>A0A173Y4P9</accession>
<dbReference type="InterPro" id="IPR051822">
    <property type="entry name" value="Glycosyl_Hydrolase_84"/>
</dbReference>
<dbReference type="GO" id="GO:0004415">
    <property type="term" value="F:hyalurononglucosaminidase activity"/>
    <property type="evidence" value="ECO:0007669"/>
    <property type="project" value="UniProtKB-EC"/>
</dbReference>
<dbReference type="InterPro" id="IPR008979">
    <property type="entry name" value="Galactose-bd-like_sf"/>
</dbReference>